<keyword evidence="3" id="KW-0813">Transport</keyword>
<feature type="signal peptide" evidence="5">
    <location>
        <begin position="1"/>
        <end position="28"/>
    </location>
</feature>
<dbReference type="PIRSF" id="PIRSF002741">
    <property type="entry name" value="MppA"/>
    <property type="match status" value="1"/>
</dbReference>
<dbReference type="Gene3D" id="3.10.105.10">
    <property type="entry name" value="Dipeptide-binding Protein, Domain 3"/>
    <property type="match status" value="1"/>
</dbReference>
<comment type="caution">
    <text evidence="7">The sequence shown here is derived from an EMBL/GenBank/DDBJ whole genome shotgun (WGS) entry which is preliminary data.</text>
</comment>
<comment type="similarity">
    <text evidence="2">Belongs to the bacterial solute-binding protein 5 family.</text>
</comment>
<keyword evidence="8" id="KW-1185">Reference proteome</keyword>
<evidence type="ECO:0000256" key="2">
    <source>
        <dbReference type="ARBA" id="ARBA00005695"/>
    </source>
</evidence>
<dbReference type="EMBL" id="JAAIVB010000037">
    <property type="protein sequence ID" value="NEX61700.1"/>
    <property type="molecule type" value="Genomic_DNA"/>
</dbReference>
<accession>A0A6B3SLP6</accession>
<dbReference type="GO" id="GO:0030288">
    <property type="term" value="C:outer membrane-bounded periplasmic space"/>
    <property type="evidence" value="ECO:0007669"/>
    <property type="project" value="UniProtKB-ARBA"/>
</dbReference>
<protein>
    <submittedName>
        <fullName evidence="7">ABC transporter substrate-binding protein</fullName>
    </submittedName>
</protein>
<dbReference type="GO" id="GO:0015833">
    <property type="term" value="P:peptide transport"/>
    <property type="evidence" value="ECO:0007669"/>
    <property type="project" value="TreeGrafter"/>
</dbReference>
<dbReference type="Pfam" id="PF00496">
    <property type="entry name" value="SBP_bac_5"/>
    <property type="match status" value="1"/>
</dbReference>
<evidence type="ECO:0000256" key="5">
    <source>
        <dbReference type="SAM" id="SignalP"/>
    </source>
</evidence>
<evidence type="ECO:0000256" key="3">
    <source>
        <dbReference type="ARBA" id="ARBA00022448"/>
    </source>
</evidence>
<dbReference type="AlphaFoldDB" id="A0A6B3SLP6"/>
<sequence>MPTLTRRLLNALAAVLLAHAGMAAPAFAKADMSKELRVAFDGADDGFDMVRTNNSLYSTWVGQAIYESLLTYDYLARPVKLVPSAAEAMPEVSDDGKTYLFHLRKGIYFSDDPAFKGKKRELTAADVVYSIKRIVDPVNRSPSSSSYEGKIAGLDDLMNAARKGGKFDYDKPIPGLEAVDSHTLRIRLVTPDPNMPFVLAHSSASIVAREVIEQYGQDSGRHPVGTGPYLLKEYVPRSKIVLEANPNYRGATWNFQPGDDKWDEQLVKDMKGKSLPLIGRVTVSIIEEEQSRWLAFSSGQLDFDKLADNVSSRVLDRDKLKPEFLEQKLSLYRFVVPDIVYTYFNFKDPVVGGYTNDKIALRRAIAMSYNVNDEIFRVRQGQAIKAQSQIVPGTVGYDPNYRSSIAYDPELANKLLDRFGYKKGDDGWRTAPDGKPLVIKMYSQPSAKDAAIMEVWKRGLDRIGLRSDFPVSNFADNLKAASRCELPIWMLGGTAGIPDAYDGLESFYGPNSGQGNMGCYQSEKFDAWYREGRTMGDKPERQALINNMNRQLEADTAVFPHVHRIRNWIFQPWIKGFKQHPIQHNNWMYLDIDKH</sequence>
<dbReference type="Gene3D" id="3.40.190.10">
    <property type="entry name" value="Periplasmic binding protein-like II"/>
    <property type="match status" value="1"/>
</dbReference>
<organism evidence="7 8">
    <name type="scientific">Noviherbaspirillum galbum</name>
    <dbReference type="NCBI Taxonomy" id="2709383"/>
    <lineage>
        <taxon>Bacteria</taxon>
        <taxon>Pseudomonadati</taxon>
        <taxon>Pseudomonadota</taxon>
        <taxon>Betaproteobacteria</taxon>
        <taxon>Burkholderiales</taxon>
        <taxon>Oxalobacteraceae</taxon>
        <taxon>Noviherbaspirillum</taxon>
    </lineage>
</organism>
<gene>
    <name evidence="7" type="ORF">G3574_11470</name>
</gene>
<dbReference type="InterPro" id="IPR030678">
    <property type="entry name" value="Peptide/Ni-bd"/>
</dbReference>
<dbReference type="GO" id="GO:1904680">
    <property type="term" value="F:peptide transmembrane transporter activity"/>
    <property type="evidence" value="ECO:0007669"/>
    <property type="project" value="TreeGrafter"/>
</dbReference>
<keyword evidence="4 5" id="KW-0732">Signal</keyword>
<dbReference type="InterPro" id="IPR039424">
    <property type="entry name" value="SBP_5"/>
</dbReference>
<reference evidence="7 8" key="1">
    <citation type="submission" date="2020-02" db="EMBL/GenBank/DDBJ databases">
        <authorList>
            <person name="Kim M.K."/>
        </authorList>
    </citation>
    <scope>NUCLEOTIDE SEQUENCE [LARGE SCALE GENOMIC DNA]</scope>
    <source>
        <strain evidence="7 8">17J57-3</strain>
    </source>
</reference>
<evidence type="ECO:0000313" key="7">
    <source>
        <dbReference type="EMBL" id="NEX61700.1"/>
    </source>
</evidence>
<dbReference type="CDD" id="cd08505">
    <property type="entry name" value="PBP2_NikA_DppA_OppA_like_18"/>
    <property type="match status" value="1"/>
</dbReference>
<name>A0A6B3SLP6_9BURK</name>
<evidence type="ECO:0000256" key="1">
    <source>
        <dbReference type="ARBA" id="ARBA00004196"/>
    </source>
</evidence>
<dbReference type="InterPro" id="IPR000914">
    <property type="entry name" value="SBP_5_dom"/>
</dbReference>
<dbReference type="PANTHER" id="PTHR30290">
    <property type="entry name" value="PERIPLASMIC BINDING COMPONENT OF ABC TRANSPORTER"/>
    <property type="match status" value="1"/>
</dbReference>
<feature type="chain" id="PRO_5025632243" evidence="5">
    <location>
        <begin position="29"/>
        <end position="595"/>
    </location>
</feature>
<dbReference type="Proteomes" id="UP000482155">
    <property type="component" value="Unassembled WGS sequence"/>
</dbReference>
<evidence type="ECO:0000256" key="4">
    <source>
        <dbReference type="ARBA" id="ARBA00022729"/>
    </source>
</evidence>
<dbReference type="SUPFAM" id="SSF53850">
    <property type="entry name" value="Periplasmic binding protein-like II"/>
    <property type="match status" value="1"/>
</dbReference>
<comment type="subcellular location">
    <subcellularLocation>
        <location evidence="1">Cell envelope</location>
    </subcellularLocation>
</comment>
<dbReference type="GO" id="GO:0043190">
    <property type="term" value="C:ATP-binding cassette (ABC) transporter complex"/>
    <property type="evidence" value="ECO:0007669"/>
    <property type="project" value="InterPro"/>
</dbReference>
<proteinExistence type="inferred from homology"/>
<dbReference type="PANTHER" id="PTHR30290:SF10">
    <property type="entry name" value="PERIPLASMIC OLIGOPEPTIDE-BINDING PROTEIN-RELATED"/>
    <property type="match status" value="1"/>
</dbReference>
<feature type="domain" description="Solute-binding protein family 5" evidence="6">
    <location>
        <begin position="80"/>
        <end position="512"/>
    </location>
</feature>
<evidence type="ECO:0000313" key="8">
    <source>
        <dbReference type="Proteomes" id="UP000482155"/>
    </source>
</evidence>
<evidence type="ECO:0000259" key="6">
    <source>
        <dbReference type="Pfam" id="PF00496"/>
    </source>
</evidence>
<dbReference type="RefSeq" id="WP_163963156.1">
    <property type="nucleotide sequence ID" value="NZ_JAAIVB010000037.1"/>
</dbReference>